<dbReference type="CDD" id="cd03039">
    <property type="entry name" value="GST_N_Sigma_like"/>
    <property type="match status" value="1"/>
</dbReference>
<dbReference type="InterPro" id="IPR036282">
    <property type="entry name" value="Glutathione-S-Trfase_C_sf"/>
</dbReference>
<dbReference type="PANTHER" id="PTHR11571">
    <property type="entry name" value="GLUTATHIONE S-TRANSFERASE"/>
    <property type="match status" value="1"/>
</dbReference>
<dbReference type="Gene3D" id="1.20.1050.130">
    <property type="match status" value="1"/>
</dbReference>
<organism evidence="3">
    <name type="scientific">Zooxanthella nutricula</name>
    <dbReference type="NCBI Taxonomy" id="1333877"/>
    <lineage>
        <taxon>Eukaryota</taxon>
        <taxon>Sar</taxon>
        <taxon>Alveolata</taxon>
        <taxon>Dinophyceae</taxon>
        <taxon>Peridiniales</taxon>
        <taxon>Peridiniales incertae sedis</taxon>
        <taxon>Zooxanthella</taxon>
    </lineage>
</organism>
<dbReference type="SFLD" id="SFLDS00019">
    <property type="entry name" value="Glutathione_Transferase_(cytos"/>
    <property type="match status" value="1"/>
</dbReference>
<dbReference type="PROSITE" id="PS50405">
    <property type="entry name" value="GST_CTER"/>
    <property type="match status" value="1"/>
</dbReference>
<dbReference type="AlphaFoldDB" id="A0A7S2LYC2"/>
<accession>A0A7S2LYC2</accession>
<protein>
    <recommendedName>
        <fullName evidence="4">Glutathione transferase</fullName>
    </recommendedName>
</protein>
<dbReference type="InterPro" id="IPR010987">
    <property type="entry name" value="Glutathione-S-Trfase_C-like"/>
</dbReference>
<dbReference type="PROSITE" id="PS50404">
    <property type="entry name" value="GST_NTER"/>
    <property type="match status" value="1"/>
</dbReference>
<dbReference type="Pfam" id="PF14497">
    <property type="entry name" value="GST_C_3"/>
    <property type="match status" value="1"/>
</dbReference>
<feature type="domain" description="GST C-terminal" evidence="2">
    <location>
        <begin position="112"/>
        <end position="245"/>
    </location>
</feature>
<evidence type="ECO:0008006" key="4">
    <source>
        <dbReference type="Google" id="ProtNLM"/>
    </source>
</evidence>
<dbReference type="GO" id="GO:0004364">
    <property type="term" value="F:glutathione transferase activity"/>
    <property type="evidence" value="ECO:0007669"/>
    <property type="project" value="TreeGrafter"/>
</dbReference>
<feature type="domain" description="GST N-terminal" evidence="1">
    <location>
        <begin position="24"/>
        <end position="108"/>
    </location>
</feature>
<dbReference type="SUPFAM" id="SSF47616">
    <property type="entry name" value="GST C-terminal domain-like"/>
    <property type="match status" value="1"/>
</dbReference>
<proteinExistence type="predicted"/>
<dbReference type="InterPro" id="IPR040079">
    <property type="entry name" value="Glutathione_S-Trfase"/>
</dbReference>
<gene>
    <name evidence="3" type="ORF">BRAN1462_LOCUS44064</name>
</gene>
<reference evidence="3" key="1">
    <citation type="submission" date="2021-01" db="EMBL/GenBank/DDBJ databases">
        <authorList>
            <person name="Corre E."/>
            <person name="Pelletier E."/>
            <person name="Niang G."/>
            <person name="Scheremetjew M."/>
            <person name="Finn R."/>
            <person name="Kale V."/>
            <person name="Holt S."/>
            <person name="Cochrane G."/>
            <person name="Meng A."/>
            <person name="Brown T."/>
            <person name="Cohen L."/>
        </authorList>
    </citation>
    <scope>NUCLEOTIDE SEQUENCE</scope>
    <source>
        <strain evidence="3">RCC3387</strain>
    </source>
</reference>
<name>A0A7S2LYC2_9DINO</name>
<dbReference type="InterPro" id="IPR004046">
    <property type="entry name" value="GST_C"/>
</dbReference>
<dbReference type="InterPro" id="IPR036249">
    <property type="entry name" value="Thioredoxin-like_sf"/>
</dbReference>
<evidence type="ECO:0000259" key="1">
    <source>
        <dbReference type="PROSITE" id="PS50404"/>
    </source>
</evidence>
<dbReference type="SUPFAM" id="SSF52833">
    <property type="entry name" value="Thioredoxin-like"/>
    <property type="match status" value="1"/>
</dbReference>
<dbReference type="Pfam" id="PF13409">
    <property type="entry name" value="GST_N_2"/>
    <property type="match status" value="1"/>
</dbReference>
<evidence type="ECO:0000259" key="2">
    <source>
        <dbReference type="PROSITE" id="PS50405"/>
    </source>
</evidence>
<dbReference type="InterPro" id="IPR050213">
    <property type="entry name" value="GST_superfamily"/>
</dbReference>
<evidence type="ECO:0000313" key="3">
    <source>
        <dbReference type="EMBL" id="CAD9618569.1"/>
    </source>
</evidence>
<sequence>MAQAQAYEPQCRGHRSVLVAAATMSVKLYYFGLRARGEALRMMMRYGGLPYEDHIVPFKDWLAGKKEQVPAGRTGQRQLPLLELPGGDLLPESFDIAMYIAARTTPSLLGEDPAQAERLFKLGDTENTPFGSGYKHYATVNPILNKLPKEEAEALIPAYVAALPGTLKYLAGELGGRRFFGGDAPHYADFQVWHYVDNMRTLDGGATLEALGEPGEVLQAWYDAVAALPGVAEYLASRPRLGTGQVGLEGSIHHAVAVPSELPVVREALKQRAAGL</sequence>
<dbReference type="GO" id="GO:0006749">
    <property type="term" value="P:glutathione metabolic process"/>
    <property type="evidence" value="ECO:0007669"/>
    <property type="project" value="TreeGrafter"/>
</dbReference>
<dbReference type="InterPro" id="IPR004045">
    <property type="entry name" value="Glutathione_S-Trfase_N"/>
</dbReference>
<dbReference type="EMBL" id="HBGW01069131">
    <property type="protein sequence ID" value="CAD9618569.1"/>
    <property type="molecule type" value="Transcribed_RNA"/>
</dbReference>